<reference evidence="1 2" key="1">
    <citation type="submission" date="2019-10" db="EMBL/GenBank/DDBJ databases">
        <title>Genomic and transcriptomic insights into the perfect genentic adaptation of a filamentous nitrogen-fixing cyanobacterium to rice fields.</title>
        <authorList>
            <person name="Chen Z."/>
        </authorList>
    </citation>
    <scope>NUCLEOTIDE SEQUENCE [LARGE SCALE GENOMIC DNA]</scope>
    <source>
        <strain evidence="1">CCNUC1</strain>
    </source>
</reference>
<dbReference type="Proteomes" id="UP000326678">
    <property type="component" value="Chromosome Gxm2"/>
</dbReference>
<dbReference type="AlphaFoldDB" id="A0A5P8WA50"/>
<dbReference type="KEGG" id="nsh:GXM_07159"/>
<protein>
    <submittedName>
        <fullName evidence="1">Uncharacterized protein</fullName>
    </submittedName>
</protein>
<name>A0A5P8WA50_9NOSO</name>
<keyword evidence="2" id="KW-1185">Reference proteome</keyword>
<evidence type="ECO:0000313" key="2">
    <source>
        <dbReference type="Proteomes" id="UP000326678"/>
    </source>
</evidence>
<sequence length="66" mass="7401">MFIKVTTNYEVTKPTINKSNPTAQKISALVCRVFLVVPKKSIYPGISRHKNPFKGETPNALTTMYS</sequence>
<accession>A0A5P8WA50</accession>
<gene>
    <name evidence="1" type="ORF">GXM_07159</name>
</gene>
<dbReference type="EMBL" id="CP045227">
    <property type="protein sequence ID" value="QFS49665.1"/>
    <property type="molecule type" value="Genomic_DNA"/>
</dbReference>
<evidence type="ECO:0000313" key="1">
    <source>
        <dbReference type="EMBL" id="QFS49665.1"/>
    </source>
</evidence>
<proteinExistence type="predicted"/>
<organism evidence="1 2">
    <name type="scientific">Nostoc sphaeroides CCNUC1</name>
    <dbReference type="NCBI Taxonomy" id="2653204"/>
    <lineage>
        <taxon>Bacteria</taxon>
        <taxon>Bacillati</taxon>
        <taxon>Cyanobacteriota</taxon>
        <taxon>Cyanophyceae</taxon>
        <taxon>Nostocales</taxon>
        <taxon>Nostocaceae</taxon>
        <taxon>Nostoc</taxon>
    </lineage>
</organism>